<evidence type="ECO:0008006" key="9">
    <source>
        <dbReference type="Google" id="ProtNLM"/>
    </source>
</evidence>
<dbReference type="AlphaFoldDB" id="A0A1E3QW50"/>
<keyword evidence="3 6" id="KW-0812">Transmembrane</keyword>
<accession>A0A1E3QW50</accession>
<dbReference type="EMBL" id="KV454428">
    <property type="protein sequence ID" value="ODQ81207.1"/>
    <property type="molecule type" value="Genomic_DNA"/>
</dbReference>
<dbReference type="GeneID" id="30146179"/>
<feature type="transmembrane region" description="Helical" evidence="6">
    <location>
        <begin position="48"/>
        <end position="79"/>
    </location>
</feature>
<evidence type="ECO:0000256" key="6">
    <source>
        <dbReference type="SAM" id="Phobius"/>
    </source>
</evidence>
<dbReference type="GO" id="GO:0090110">
    <property type="term" value="P:COPII-coated vesicle cargo loading"/>
    <property type="evidence" value="ECO:0007669"/>
    <property type="project" value="EnsemblFungi"/>
</dbReference>
<keyword evidence="8" id="KW-1185">Reference proteome</keyword>
<comment type="similarity">
    <text evidence="2">Belongs to the SVP26 family.</text>
</comment>
<dbReference type="Proteomes" id="UP000094336">
    <property type="component" value="Unassembled WGS sequence"/>
</dbReference>
<dbReference type="OrthoDB" id="28257at2759"/>
<gene>
    <name evidence="7" type="ORF">BABINDRAFT_160596</name>
</gene>
<evidence type="ECO:0000313" key="8">
    <source>
        <dbReference type="Proteomes" id="UP000094336"/>
    </source>
</evidence>
<organism evidence="7 8">
    <name type="scientific">Babjeviella inositovora NRRL Y-12698</name>
    <dbReference type="NCBI Taxonomy" id="984486"/>
    <lineage>
        <taxon>Eukaryota</taxon>
        <taxon>Fungi</taxon>
        <taxon>Dikarya</taxon>
        <taxon>Ascomycota</taxon>
        <taxon>Saccharomycotina</taxon>
        <taxon>Pichiomycetes</taxon>
        <taxon>Serinales incertae sedis</taxon>
        <taxon>Babjeviella</taxon>
    </lineage>
</organism>
<comment type="subcellular location">
    <subcellularLocation>
        <location evidence="1">Membrane</location>
        <topology evidence="1">Multi-pass membrane protein</topology>
    </subcellularLocation>
</comment>
<dbReference type="GO" id="GO:0031505">
    <property type="term" value="P:fungal-type cell wall organization"/>
    <property type="evidence" value="ECO:0007669"/>
    <property type="project" value="EnsemblFungi"/>
</dbReference>
<dbReference type="RefSeq" id="XP_018986535.1">
    <property type="nucleotide sequence ID" value="XM_019128326.1"/>
</dbReference>
<reference evidence="8" key="1">
    <citation type="submission" date="2016-05" db="EMBL/GenBank/DDBJ databases">
        <title>Comparative genomics of biotechnologically important yeasts.</title>
        <authorList>
            <consortium name="DOE Joint Genome Institute"/>
            <person name="Riley R."/>
            <person name="Haridas S."/>
            <person name="Wolfe K.H."/>
            <person name="Lopes M.R."/>
            <person name="Hittinger C.T."/>
            <person name="Goker M."/>
            <person name="Salamov A."/>
            <person name="Wisecaver J."/>
            <person name="Long T.M."/>
            <person name="Aerts A.L."/>
            <person name="Barry K."/>
            <person name="Choi C."/>
            <person name="Clum A."/>
            <person name="Coughlan A.Y."/>
            <person name="Deshpande S."/>
            <person name="Douglass A.P."/>
            <person name="Hanson S.J."/>
            <person name="Klenk H.-P."/>
            <person name="Labutti K."/>
            <person name="Lapidus A."/>
            <person name="Lindquist E."/>
            <person name="Lipzen A."/>
            <person name="Meier-Kolthoff J.P."/>
            <person name="Ohm R.A."/>
            <person name="Otillar R.P."/>
            <person name="Pangilinan J."/>
            <person name="Peng Y."/>
            <person name="Rokas A."/>
            <person name="Rosa C.A."/>
            <person name="Scheuner C."/>
            <person name="Sibirny A.A."/>
            <person name="Slot J.C."/>
            <person name="Stielow J.B."/>
            <person name="Sun H."/>
            <person name="Kurtzman C.P."/>
            <person name="Blackwell M."/>
            <person name="Grigoriev I.V."/>
            <person name="Jeffries T.W."/>
        </authorList>
    </citation>
    <scope>NUCLEOTIDE SEQUENCE [LARGE SCALE GENOMIC DNA]</scope>
    <source>
        <strain evidence="8">NRRL Y-12698</strain>
    </source>
</reference>
<evidence type="ECO:0000256" key="3">
    <source>
        <dbReference type="ARBA" id="ARBA00022692"/>
    </source>
</evidence>
<dbReference type="GO" id="GO:0097020">
    <property type="term" value="F:COPII receptor activity"/>
    <property type="evidence" value="ECO:0007669"/>
    <property type="project" value="EnsemblFungi"/>
</dbReference>
<proteinExistence type="inferred from homology"/>
<protein>
    <recommendedName>
        <fullName evidence="9">Protein SVP26</fullName>
    </recommendedName>
</protein>
<dbReference type="GO" id="GO:0045053">
    <property type="term" value="P:protein retention in Golgi apparatus"/>
    <property type="evidence" value="ECO:0007669"/>
    <property type="project" value="EnsemblFungi"/>
</dbReference>
<evidence type="ECO:0000256" key="2">
    <source>
        <dbReference type="ARBA" id="ARBA00008096"/>
    </source>
</evidence>
<dbReference type="PANTHER" id="PTHR13144:SF0">
    <property type="entry name" value="PROTEIN TEX261"/>
    <property type="match status" value="1"/>
</dbReference>
<keyword evidence="4 6" id="KW-1133">Transmembrane helix</keyword>
<evidence type="ECO:0000256" key="1">
    <source>
        <dbReference type="ARBA" id="ARBA00004141"/>
    </source>
</evidence>
<dbReference type="GO" id="GO:0000139">
    <property type="term" value="C:Golgi membrane"/>
    <property type="evidence" value="ECO:0007669"/>
    <property type="project" value="EnsemblFungi"/>
</dbReference>
<dbReference type="STRING" id="984486.A0A1E3QW50"/>
<feature type="transmembrane region" description="Helical" evidence="6">
    <location>
        <begin position="141"/>
        <end position="160"/>
    </location>
</feature>
<evidence type="ECO:0000313" key="7">
    <source>
        <dbReference type="EMBL" id="ODQ81207.1"/>
    </source>
</evidence>
<feature type="transmembrane region" description="Helical" evidence="6">
    <location>
        <begin position="91"/>
        <end position="111"/>
    </location>
</feature>
<evidence type="ECO:0000256" key="5">
    <source>
        <dbReference type="ARBA" id="ARBA00023136"/>
    </source>
</evidence>
<sequence>MILQILSYVGIAVGLVLLTLAIALGLYYLSELVEEHSEPTKRFLQRMIFANIGLLLSLYMFDGFPLKLVLMSLFSYYIYYQNLKRFPYVHFTDAAFLISCGLVLINHYFWFAHFSNPHIPSLQERLADGYKEQPLPTFSEVAAFFGICIWFVPFTLFVSLSAGENILPTIGSDGRVASDGNQFRKIGLAKHFVIQAREKLLACTRMMGWELDRNRNSIPIY</sequence>
<dbReference type="Pfam" id="PF04148">
    <property type="entry name" value="Erv26"/>
    <property type="match status" value="1"/>
</dbReference>
<dbReference type="PANTHER" id="PTHR13144">
    <property type="entry name" value="TEX261 PROTEIN"/>
    <property type="match status" value="1"/>
</dbReference>
<dbReference type="GO" id="GO:0030134">
    <property type="term" value="C:COPII-coated ER to Golgi transport vesicle"/>
    <property type="evidence" value="ECO:0007669"/>
    <property type="project" value="EnsemblFungi"/>
</dbReference>
<dbReference type="GO" id="GO:0005789">
    <property type="term" value="C:endoplasmic reticulum membrane"/>
    <property type="evidence" value="ECO:0007669"/>
    <property type="project" value="EnsemblFungi"/>
</dbReference>
<evidence type="ECO:0000256" key="4">
    <source>
        <dbReference type="ARBA" id="ARBA00022989"/>
    </source>
</evidence>
<dbReference type="InterPro" id="IPR007277">
    <property type="entry name" value="Svp26/Tex261"/>
</dbReference>
<feature type="transmembrane region" description="Helical" evidence="6">
    <location>
        <begin position="5"/>
        <end position="28"/>
    </location>
</feature>
<name>A0A1E3QW50_9ASCO</name>
<keyword evidence="5 6" id="KW-0472">Membrane</keyword>